<name>A0AB32W3T7_THECC</name>
<organism evidence="1 2">
    <name type="scientific">Theobroma cacao</name>
    <name type="common">Cacao</name>
    <name type="synonym">Cocoa</name>
    <dbReference type="NCBI Taxonomy" id="3641"/>
    <lineage>
        <taxon>Eukaryota</taxon>
        <taxon>Viridiplantae</taxon>
        <taxon>Streptophyta</taxon>
        <taxon>Embryophyta</taxon>
        <taxon>Tracheophyta</taxon>
        <taxon>Spermatophyta</taxon>
        <taxon>Magnoliopsida</taxon>
        <taxon>eudicotyledons</taxon>
        <taxon>Gunneridae</taxon>
        <taxon>Pentapetalae</taxon>
        <taxon>rosids</taxon>
        <taxon>malvids</taxon>
        <taxon>Malvales</taxon>
        <taxon>Malvaceae</taxon>
        <taxon>Byttnerioideae</taxon>
        <taxon>Theobroma</taxon>
    </lineage>
</organism>
<protein>
    <submittedName>
        <fullName evidence="2">Uncharacterized protein LOC18605752</fullName>
    </submittedName>
</protein>
<reference evidence="1" key="1">
    <citation type="journal article" date="1997" name="Nucleic Acids Res.">
        <title>tRNAscan-SE: a program for improved detection of transfer RNA genes in genomic sequence.</title>
        <authorList>
            <person name="Lowe T.M."/>
            <person name="Eddy S.R."/>
        </authorList>
    </citation>
    <scope>NUCLEOTIDE SEQUENCE [LARGE SCALE GENOMIC DNA]</scope>
    <source>
        <strain evidence="1">r\B97-61/B2</strain>
    </source>
</reference>
<evidence type="ECO:0000313" key="1">
    <source>
        <dbReference type="Proteomes" id="UP000694886"/>
    </source>
</evidence>
<reference evidence="2" key="2">
    <citation type="submission" date="2025-08" db="UniProtKB">
        <authorList>
            <consortium name="RefSeq"/>
        </authorList>
    </citation>
    <scope>IDENTIFICATION</scope>
</reference>
<dbReference type="KEGG" id="tcc:18605752"/>
<dbReference type="PANTHER" id="PTHR33566:SF1">
    <property type="entry name" value="EN_SPM-LIKE TRANSPOSON-RELATED"/>
    <property type="match status" value="1"/>
</dbReference>
<gene>
    <name evidence="2" type="primary">LOC18605752</name>
</gene>
<dbReference type="RefSeq" id="XP_017972611.1">
    <property type="nucleotide sequence ID" value="XM_018117122.1"/>
</dbReference>
<dbReference type="Proteomes" id="UP000694886">
    <property type="component" value="Chromosome 3"/>
</dbReference>
<dbReference type="Gramene" id="Tc03v2_t016340.1">
    <property type="protein sequence ID" value="Tc03v2_p016340.1"/>
    <property type="gene ID" value="Tc03v2_g016340"/>
</dbReference>
<sequence>MTQENSFLVAETDAGFNPTPLKTDLVHHNPFSIALKSFGCRHVEKEKDVDVEICRGGKQLTFLQLEREYQDWLLQMQDSYEKEIQSGADQPVLVVGPLNKKALGISYDVIRVRKILKRKGVLWESGQRINILKGACAGFHKNNVYATLECFLIEGFQGGFGGEARIICS</sequence>
<dbReference type="PANTHER" id="PTHR33566">
    <property type="entry name" value="EN/SPM-LIKE TRANSPOSON-RELATED"/>
    <property type="match status" value="1"/>
</dbReference>
<dbReference type="AlphaFoldDB" id="A0AB32W3T7"/>
<evidence type="ECO:0000313" key="2">
    <source>
        <dbReference type="RefSeq" id="XP_017972611.1"/>
    </source>
</evidence>
<accession>A0AB32W3T7</accession>
<dbReference type="GeneID" id="18605752"/>
<proteinExistence type="predicted"/>